<comment type="caution">
    <text evidence="2">The sequence shown here is derived from an EMBL/GenBank/DDBJ whole genome shotgun (WGS) entry which is preliminary data.</text>
</comment>
<dbReference type="EMBL" id="BMHA01000015">
    <property type="protein sequence ID" value="GGI09501.1"/>
    <property type="molecule type" value="Genomic_DNA"/>
</dbReference>
<dbReference type="InterPro" id="IPR029058">
    <property type="entry name" value="AB_hydrolase_fold"/>
</dbReference>
<dbReference type="GO" id="GO:0016787">
    <property type="term" value="F:hydrolase activity"/>
    <property type="evidence" value="ECO:0007669"/>
    <property type="project" value="UniProtKB-KW"/>
</dbReference>
<keyword evidence="3" id="KW-1185">Reference proteome</keyword>
<sequence>MSTERRSLPVTAANVDHVTASLHVPDEVSRPPVLLTHGAGGDLDGEGLVALAEVLAGLGCVVVRANLPYREAGRRAAPRAESSVAPFLSLWAAADALLRDEGLPTAGPGWVLGGKSYGGRVASLATAMAAAEDRPAAAGLLFYGYPLHPPGKPDKLRVDHWPSVPVPCLFLQGDRDPFFTRDLFEEHVRKLPRRATLQVVEGGDHSLQVTGAASPDGTPRGAVQVLQELEGPLADWLGSLDR</sequence>
<name>A0A8J3AD58_9ACTN</name>
<dbReference type="SUPFAM" id="SSF53474">
    <property type="entry name" value="alpha/beta-Hydrolases"/>
    <property type="match status" value="1"/>
</dbReference>
<dbReference type="InterPro" id="IPR046879">
    <property type="entry name" value="KANL3/Tex30_Abhydrolase"/>
</dbReference>
<gene>
    <name evidence="2" type="ORF">GCM10011354_34390</name>
</gene>
<dbReference type="RefSeq" id="WP_165403853.1">
    <property type="nucleotide sequence ID" value="NZ_BMHA01000015.1"/>
</dbReference>
<keyword evidence="2" id="KW-0378">Hydrolase</keyword>
<reference evidence="2" key="2">
    <citation type="submission" date="2020-09" db="EMBL/GenBank/DDBJ databases">
        <authorList>
            <person name="Sun Q."/>
            <person name="Zhou Y."/>
        </authorList>
    </citation>
    <scope>NUCLEOTIDE SEQUENCE</scope>
    <source>
        <strain evidence="2">CGMCC 1.14988</strain>
    </source>
</reference>
<evidence type="ECO:0000313" key="3">
    <source>
        <dbReference type="Proteomes" id="UP000650511"/>
    </source>
</evidence>
<dbReference type="PANTHER" id="PTHR13136:SF11">
    <property type="entry name" value="TESTIS-EXPRESSED PROTEIN 30"/>
    <property type="match status" value="1"/>
</dbReference>
<accession>A0A8J3AD58</accession>
<evidence type="ECO:0000259" key="1">
    <source>
        <dbReference type="Pfam" id="PF20408"/>
    </source>
</evidence>
<dbReference type="Proteomes" id="UP000650511">
    <property type="component" value="Unassembled WGS sequence"/>
</dbReference>
<dbReference type="AlphaFoldDB" id="A0A8J3AD58"/>
<proteinExistence type="predicted"/>
<dbReference type="PANTHER" id="PTHR13136">
    <property type="entry name" value="TESTIS DEVELOPMENT PROTEIN PRTD"/>
    <property type="match status" value="1"/>
</dbReference>
<feature type="domain" description="KANL3/Tex30 alpha/beta hydrolase-like" evidence="1">
    <location>
        <begin position="32"/>
        <end position="210"/>
    </location>
</feature>
<dbReference type="Gene3D" id="3.40.50.1820">
    <property type="entry name" value="alpha/beta hydrolase"/>
    <property type="match status" value="1"/>
</dbReference>
<evidence type="ECO:0000313" key="2">
    <source>
        <dbReference type="EMBL" id="GGI09501.1"/>
    </source>
</evidence>
<protein>
    <submittedName>
        <fullName evidence="2">Alpha/beta hydrolase</fullName>
    </submittedName>
</protein>
<reference evidence="2" key="1">
    <citation type="journal article" date="2014" name="Int. J. Syst. Evol. Microbiol.">
        <title>Complete genome sequence of Corynebacterium casei LMG S-19264T (=DSM 44701T), isolated from a smear-ripened cheese.</title>
        <authorList>
            <consortium name="US DOE Joint Genome Institute (JGI-PGF)"/>
            <person name="Walter F."/>
            <person name="Albersmeier A."/>
            <person name="Kalinowski J."/>
            <person name="Ruckert C."/>
        </authorList>
    </citation>
    <scope>NUCLEOTIDE SEQUENCE</scope>
    <source>
        <strain evidence="2">CGMCC 1.14988</strain>
    </source>
</reference>
<organism evidence="2 3">
    <name type="scientific">Egicoccus halophilus</name>
    <dbReference type="NCBI Taxonomy" id="1670830"/>
    <lineage>
        <taxon>Bacteria</taxon>
        <taxon>Bacillati</taxon>
        <taxon>Actinomycetota</taxon>
        <taxon>Nitriliruptoria</taxon>
        <taxon>Egicoccales</taxon>
        <taxon>Egicoccaceae</taxon>
        <taxon>Egicoccus</taxon>
    </lineage>
</organism>
<dbReference type="InterPro" id="IPR026555">
    <property type="entry name" value="NSL3/Tex30"/>
</dbReference>
<dbReference type="Pfam" id="PF20408">
    <property type="entry name" value="Abhydrolase_11"/>
    <property type="match status" value="1"/>
</dbReference>